<protein>
    <submittedName>
        <fullName evidence="1">Uncharacterized protein</fullName>
    </submittedName>
</protein>
<gene>
    <name evidence="1" type="ORF">CALMAC_LOCUS13832</name>
</gene>
<sequence>MQKFKEEDSCKLQDSINIDMKEFQHLYFWHVPDAKLQMPDGVLKEKNVGCISITRNTSQEGENVGTIRFRKTVIKEASIFVLLVSL</sequence>
<dbReference type="EMBL" id="CAACVG010009849">
    <property type="protein sequence ID" value="VEN54325.1"/>
    <property type="molecule type" value="Genomic_DNA"/>
</dbReference>
<name>A0A653D2Y8_CALMS</name>
<evidence type="ECO:0000313" key="2">
    <source>
        <dbReference type="Proteomes" id="UP000410492"/>
    </source>
</evidence>
<keyword evidence="2" id="KW-1185">Reference proteome</keyword>
<proteinExistence type="predicted"/>
<reference evidence="1 2" key="1">
    <citation type="submission" date="2019-01" db="EMBL/GenBank/DDBJ databases">
        <authorList>
            <person name="Sayadi A."/>
        </authorList>
    </citation>
    <scope>NUCLEOTIDE SEQUENCE [LARGE SCALE GENOMIC DNA]</scope>
</reference>
<organism evidence="1 2">
    <name type="scientific">Callosobruchus maculatus</name>
    <name type="common">Southern cowpea weevil</name>
    <name type="synonym">Pulse bruchid</name>
    <dbReference type="NCBI Taxonomy" id="64391"/>
    <lineage>
        <taxon>Eukaryota</taxon>
        <taxon>Metazoa</taxon>
        <taxon>Ecdysozoa</taxon>
        <taxon>Arthropoda</taxon>
        <taxon>Hexapoda</taxon>
        <taxon>Insecta</taxon>
        <taxon>Pterygota</taxon>
        <taxon>Neoptera</taxon>
        <taxon>Endopterygota</taxon>
        <taxon>Coleoptera</taxon>
        <taxon>Polyphaga</taxon>
        <taxon>Cucujiformia</taxon>
        <taxon>Chrysomeloidea</taxon>
        <taxon>Chrysomelidae</taxon>
        <taxon>Bruchinae</taxon>
        <taxon>Bruchini</taxon>
        <taxon>Callosobruchus</taxon>
    </lineage>
</organism>
<evidence type="ECO:0000313" key="1">
    <source>
        <dbReference type="EMBL" id="VEN54325.1"/>
    </source>
</evidence>
<dbReference type="Proteomes" id="UP000410492">
    <property type="component" value="Unassembled WGS sequence"/>
</dbReference>
<accession>A0A653D2Y8</accession>
<dbReference type="AlphaFoldDB" id="A0A653D2Y8"/>